<evidence type="ECO:0000313" key="2">
    <source>
        <dbReference type="EMBL" id="NYE95639.1"/>
    </source>
</evidence>
<feature type="transmembrane region" description="Helical" evidence="1">
    <location>
        <begin position="48"/>
        <end position="73"/>
    </location>
</feature>
<gene>
    <name evidence="2" type="ORF">FHU41_001889</name>
</gene>
<organism evidence="2 3">
    <name type="scientific">Psychromicrobium silvestre</name>
    <dbReference type="NCBI Taxonomy" id="1645614"/>
    <lineage>
        <taxon>Bacteria</taxon>
        <taxon>Bacillati</taxon>
        <taxon>Actinomycetota</taxon>
        <taxon>Actinomycetes</taxon>
        <taxon>Micrococcales</taxon>
        <taxon>Micrococcaceae</taxon>
        <taxon>Psychromicrobium</taxon>
    </lineage>
</organism>
<evidence type="ECO:0000313" key="3">
    <source>
        <dbReference type="Proteomes" id="UP000521748"/>
    </source>
</evidence>
<dbReference type="AlphaFoldDB" id="A0A7Y9LU70"/>
<feature type="transmembrane region" description="Helical" evidence="1">
    <location>
        <begin position="23"/>
        <end position="42"/>
    </location>
</feature>
<protein>
    <submittedName>
        <fullName evidence="2">Uncharacterized protein</fullName>
    </submittedName>
</protein>
<proteinExistence type="predicted"/>
<sequence length="92" mass="9576">MTNSEWSMIAAGKGSSKARGNRLLLAGVLGFVIPYLVLMLLRSFAGDALWVSIAVVVLSVMSFLGLLLVIAGASLKMGSRKTKDSSSGGESD</sequence>
<comment type="caution">
    <text evidence="2">The sequence shown here is derived from an EMBL/GenBank/DDBJ whole genome shotgun (WGS) entry which is preliminary data.</text>
</comment>
<keyword evidence="1" id="KW-0472">Membrane</keyword>
<dbReference type="EMBL" id="JACBYQ010000002">
    <property type="protein sequence ID" value="NYE95639.1"/>
    <property type="molecule type" value="Genomic_DNA"/>
</dbReference>
<accession>A0A7Y9LU70</accession>
<reference evidence="2 3" key="1">
    <citation type="submission" date="2020-07" db="EMBL/GenBank/DDBJ databases">
        <title>Sequencing the genomes of 1000 actinobacteria strains.</title>
        <authorList>
            <person name="Klenk H.-P."/>
        </authorList>
    </citation>
    <scope>NUCLEOTIDE SEQUENCE [LARGE SCALE GENOMIC DNA]</scope>
    <source>
        <strain evidence="2 3">DSM 102047</strain>
    </source>
</reference>
<dbReference type="RefSeq" id="WP_179389398.1">
    <property type="nucleotide sequence ID" value="NZ_JACBYQ010000002.1"/>
</dbReference>
<name>A0A7Y9LU70_9MICC</name>
<keyword evidence="3" id="KW-1185">Reference proteome</keyword>
<keyword evidence="1" id="KW-0812">Transmembrane</keyword>
<evidence type="ECO:0000256" key="1">
    <source>
        <dbReference type="SAM" id="Phobius"/>
    </source>
</evidence>
<dbReference type="Proteomes" id="UP000521748">
    <property type="component" value="Unassembled WGS sequence"/>
</dbReference>
<keyword evidence="1" id="KW-1133">Transmembrane helix</keyword>